<evidence type="ECO:0000256" key="6">
    <source>
        <dbReference type="ARBA" id="ARBA00022946"/>
    </source>
</evidence>
<proteinExistence type="inferred from homology"/>
<evidence type="ECO:0000256" key="7">
    <source>
        <dbReference type="ARBA" id="ARBA00022989"/>
    </source>
</evidence>
<dbReference type="Pfam" id="PF02935">
    <property type="entry name" value="COX7C"/>
    <property type="match status" value="1"/>
</dbReference>
<gene>
    <name evidence="12" type="ORF">MFLAVUS_006278</name>
</gene>
<dbReference type="SUPFAM" id="SSF81427">
    <property type="entry name" value="Mitochondrial cytochrome c oxidase subunit VIIc (aka VIIIa)"/>
    <property type="match status" value="1"/>
</dbReference>
<organism evidence="12 13">
    <name type="scientific">Mucor flavus</name>
    <dbReference type="NCBI Taxonomy" id="439312"/>
    <lineage>
        <taxon>Eukaryota</taxon>
        <taxon>Fungi</taxon>
        <taxon>Fungi incertae sedis</taxon>
        <taxon>Mucoromycota</taxon>
        <taxon>Mucoromycotina</taxon>
        <taxon>Mucoromycetes</taxon>
        <taxon>Mucorales</taxon>
        <taxon>Mucorineae</taxon>
        <taxon>Mucoraceae</taxon>
        <taxon>Mucor</taxon>
    </lineage>
</organism>
<evidence type="ECO:0000256" key="8">
    <source>
        <dbReference type="ARBA" id="ARBA00023128"/>
    </source>
</evidence>
<comment type="pathway">
    <text evidence="2">Energy metabolism; oxidative phosphorylation.</text>
</comment>
<dbReference type="EMBL" id="BAABUK010000014">
    <property type="protein sequence ID" value="GAA5812819.1"/>
    <property type="molecule type" value="Genomic_DNA"/>
</dbReference>
<evidence type="ECO:0000256" key="2">
    <source>
        <dbReference type="ARBA" id="ARBA00004673"/>
    </source>
</evidence>
<comment type="caution">
    <text evidence="12">The sequence shown here is derived from an EMBL/GenBank/DDBJ whole genome shotgun (WGS) entry which is preliminary data.</text>
</comment>
<evidence type="ECO:0000313" key="12">
    <source>
        <dbReference type="EMBL" id="GAA5812819.1"/>
    </source>
</evidence>
<keyword evidence="7 11" id="KW-1133">Transmembrane helix</keyword>
<keyword evidence="4 11" id="KW-0812">Transmembrane</keyword>
<evidence type="ECO:0000313" key="13">
    <source>
        <dbReference type="Proteomes" id="UP001473302"/>
    </source>
</evidence>
<feature type="transmembrane region" description="Helical" evidence="11">
    <location>
        <begin position="48"/>
        <end position="67"/>
    </location>
</feature>
<sequence>MISNVLARSAMRASTRQVVRSDLYHFSNSNGQNIPFNTKNRAGLAIKMTLYLGVGFAAPFFGAWWQFHKAEGLNYADFGLPNNNPCIFTLNQTVHIINEQSLSITFDQASWDTITPQIIEHNLTTVASCPITRSGKLILIPSLQQQRQGQQQGQPFEVIDDITSNSWAINNNITYLGPQNAIDTFMTRTTHFSTTTFNDFIMIFGGNESSTFILDTRYPTQYSWYQIPLQSTTPPSSSDSVLYATSRWVLHFRVEISIAYIDLFDPISFQWYGTISSIELLNTTTKKNIQVLPLINNNTSDSLLIINVIQDASNSSDQTRTTTEFWRLDISTWIPDTLTLIKLNTLIQQSSTISTGGGSVIVTPVNDEIALFYGGNEHLAFLDTTNLTFISPPQWITTIDNTSLISQNNNLAVILGSVLGEKENMITTRAFEESPPLSEFTLSPIKRLSPIELFHTTIAAPSTLPDAPEDEIVVLPQQQQQQNIKKSRFREHFDFHSFPQDTIIAPSKSLPLASSSTTVTNQPQPHIPRSSTSYV</sequence>
<evidence type="ECO:0000256" key="10">
    <source>
        <dbReference type="SAM" id="MobiDB-lite"/>
    </source>
</evidence>
<keyword evidence="13" id="KW-1185">Reference proteome</keyword>
<keyword evidence="5" id="KW-0999">Mitochondrion inner membrane</keyword>
<dbReference type="InterPro" id="IPR004202">
    <property type="entry name" value="COX7C/Cox8"/>
</dbReference>
<protein>
    <submittedName>
        <fullName evidence="12">Uncharacterized protein</fullName>
    </submittedName>
</protein>
<keyword evidence="9 11" id="KW-0472">Membrane</keyword>
<name>A0ABP9Z142_9FUNG</name>
<dbReference type="Proteomes" id="UP001473302">
    <property type="component" value="Unassembled WGS sequence"/>
</dbReference>
<evidence type="ECO:0000256" key="9">
    <source>
        <dbReference type="ARBA" id="ARBA00023136"/>
    </source>
</evidence>
<comment type="subcellular location">
    <subcellularLocation>
        <location evidence="1">Mitochondrion inner membrane</location>
        <topology evidence="1">Single-pass membrane protein</topology>
    </subcellularLocation>
</comment>
<keyword evidence="6" id="KW-0809">Transit peptide</keyword>
<reference evidence="12 13" key="1">
    <citation type="submission" date="2024-04" db="EMBL/GenBank/DDBJ databases">
        <title>genome sequences of Mucor flavus KT1a and Helicostylum pulchrum KT1b strains isolated from the surface of a dry-aged beef.</title>
        <authorList>
            <person name="Toyotome T."/>
            <person name="Hosono M."/>
            <person name="Torimaru M."/>
            <person name="Fukuda K."/>
            <person name="Mikami N."/>
        </authorList>
    </citation>
    <scope>NUCLEOTIDE SEQUENCE [LARGE SCALE GENOMIC DNA]</scope>
    <source>
        <strain evidence="12 13">KT1a</strain>
    </source>
</reference>
<feature type="compositionally biased region" description="Polar residues" evidence="10">
    <location>
        <begin position="519"/>
        <end position="535"/>
    </location>
</feature>
<evidence type="ECO:0000256" key="5">
    <source>
        <dbReference type="ARBA" id="ARBA00022792"/>
    </source>
</evidence>
<dbReference type="Gene3D" id="4.10.49.10">
    <property type="entry name" value="Cytochrome c oxidase subunit VIIc"/>
    <property type="match status" value="1"/>
</dbReference>
<keyword evidence="8" id="KW-0496">Mitochondrion</keyword>
<dbReference type="PANTHER" id="PTHR13313:SF0">
    <property type="entry name" value="CYTOCHROME C OXIDASE SUBUNIT 7C, MITOCHONDRIAL"/>
    <property type="match status" value="1"/>
</dbReference>
<dbReference type="PANTHER" id="PTHR13313">
    <property type="entry name" value="CYTOCHROME C OXIDASE SUBUNIT VIIC"/>
    <property type="match status" value="1"/>
</dbReference>
<evidence type="ECO:0000256" key="1">
    <source>
        <dbReference type="ARBA" id="ARBA00004434"/>
    </source>
</evidence>
<accession>A0ABP9Z142</accession>
<evidence type="ECO:0000256" key="3">
    <source>
        <dbReference type="ARBA" id="ARBA00010514"/>
    </source>
</evidence>
<evidence type="ECO:0000256" key="11">
    <source>
        <dbReference type="SAM" id="Phobius"/>
    </source>
</evidence>
<comment type="similarity">
    <text evidence="3">Belongs to the cytochrome c oxidase VIIc family.</text>
</comment>
<dbReference type="InterPro" id="IPR036636">
    <property type="entry name" value="COX7C/Cox8_sf"/>
</dbReference>
<feature type="region of interest" description="Disordered" evidence="10">
    <location>
        <begin position="513"/>
        <end position="535"/>
    </location>
</feature>
<evidence type="ECO:0000256" key="4">
    <source>
        <dbReference type="ARBA" id="ARBA00022692"/>
    </source>
</evidence>